<sequence length="2175" mass="244446">MSDSKPPTPSGGDLDNTSGSLGIGVDAQKKKPKDEHHLEYKGYECPQEYVNDFTPMEFEEMVEQFEAYDVDGNGTLDQHEIAKILHEMEMDFSIDAAKDFLTEIDEDGSGLLEFKEFAAFIAKVKGGNPKYAGFTKLSNTLNATPVSLLEDQAKQRNFKVKFELVEEREETSMHPKFYVMEVHLTGTWHELDKKGQPSVYKGMKRFQGIGHTTREAKFKSVNAALSKLRALMPGLKFKPGEIPEDWFNWTLENMKRGCEVEKLLRNLAIRGFQAAKNPLLMHRVMAAEKFRRLREFYPDLFPSVDHMHPNASSDNPAGLPEEWQQFIDESLQDGIDGYAIVEALREAGVELAHGMLRNDDGTRMGDRLLMQKLLRNEGAATTDTMLPKLRDFHLCCATGALDDVKLYVSAGVDCDGLEPGRTTSAARTGLGLAAANGHVEVCEYIISEGKANFDQRDNVGRTALHHAAKAQQPHTLQAILDLGANMHLVDNYGNTPFHAAARSGSPECVEVLANHEEENLRQVLSGKVFVSKDGKELMGRPEDKVEGVTTELFHKMIKEKMKRSEAQRFLKDWCFETAERVYGMVKTSELKMIGPPTKVIMDHALERFDPDPDAGFWVGPKGNERWVRNVSVPAHLIQILSYTFKHCFVDAANGMKRTALHEACYENRCGSHAEAIRVIVDYHRSNTHATDMHGRTPYELLLCERARLGEPSGSALRESVITERRKDLVDGLRSEEIKKENEEAEKRLSALLESCCKRGTLLDADAWGMMREISEHLRTYGEWMEMEDGDTKNTFYARKVPDSDDEIEAIMAKAKLDEEKKDENKEDDNDEMKALEEEEAERAKMREKRLAMKAPVMQEEKDEAAAATWERPFDFNHASKIRESWSYVLQHSTFERKCGPWDIMADTQSGEAFFKNSETEVCQWNKPYEATWDGLVENSHVVEELGLHGEWEKREDNDGNIFYVRDSEKLLVHLDATHRFINLYFEHKSISGDSVSTTVVVQKDTSVPKSERKKPGTDSLEELSEEDQMLWREKKYRWELPPEALNKAKTKEKMDKMRKKHKVKFLHDIKIGKEEADRETEAAKKRDEDTPVQLAFVPMRWPDGKFKLQQGWALCRKVTTKAPIKGWQVVVDPEVEHFISVGASVMAEKEGHFGMFPATVTRQVTPLYYDIQYSRDKEEEEAEKLAYEKAKKSAKLAGRKKPPPPPSYVHETAKCMWRGKMEPEGKEFWAHVETGASSWFPPREVAAVLKGEKNDAKDADIVFYPWPALSAAEWNEKRHIANSTLRRVLAGWEEYTDRETNEFFYVNIDMVKKEDAVLLLQRSYKQRFSKPIPNRWESQAYSWVKPDVVAKAERDRQGWAVLRRRSNVEREVTDLDGLKWQQFADTVTGERFFFCDQTGDSQWETPKLPDQALAEKKRNSQAELKLMDKVYYRFPGLKHEKLCVITRIRQDDETHEYLYDFAVCSILDPNAPIKRMIPSQKREDQAKWVSRGLIRQAPKTAEEVKIEIETELWTHQLRRSAARDVQVEARQKEIEAEEARLKRRGGRKKADRKMLSAEEVEAARKRRIESEKAVRDEEERKKKEDMQNQAVLAAAAKAGASVAAVEAQKRGGGLSGAVAKAAAVDVEAKARMDKAKAESERQFNERKNTLEARLERERMFERYLSGQEDRVTTPRTQSRRRVLRIVHRAMLRQSENFVICEWGCGEWVKMGQQQHFHETSKCRKRIIPCTLGCPLKHTEEDWMSLQEGTTITVVQYHEEVSCPRRLVPCTRRCGEWVAFSDLDVHLSDLCVKRPFPELYCRLGCGETFSGGAHRMLQCEEERLEHENEMCPLRLCRCSWKGCVALVRAKDRDKHRHKHIKSTGITVYPQPGVYIYTVPEKVFQLKVQIWGGGGGSGHIKKYQGGDGGGAGFVEALLSVVPREKLELCVGQGGAKGVYGTQVEVESWDGSEVNLEDRYGTAIGGQPGGGEGHGGNKIWACGGGGGYSIVQRRGALGLEPLLVASGGGGGGSREGVPGGGEDGELTGVKIDVRNGRMGRSWCGGGGGDSGDVMGCKFPPQSGGPWKGGNGGEYGGGGGGGLFGGGGGGTSPGIVGGGGGGSCYVSKKCVSDNVIIQGLGRIPGGASDRNIPPATGVGEWDLVGGTCGEGGKGDSFKLEDGRCGCIILYRPGFYEETL</sequence>
<evidence type="ECO:0000256" key="1">
    <source>
        <dbReference type="ARBA" id="ARBA00022723"/>
    </source>
</evidence>
<feature type="domain" description="DRBM" evidence="12">
    <location>
        <begin position="144"/>
        <end position="230"/>
    </location>
</feature>
<feature type="domain" description="TRAF-type" evidence="13">
    <location>
        <begin position="1757"/>
        <end position="1810"/>
    </location>
</feature>
<evidence type="ECO:0000313" key="15">
    <source>
        <dbReference type="EMBL" id="GMH87842.1"/>
    </source>
</evidence>
<dbReference type="InterPro" id="IPR014720">
    <property type="entry name" value="dsRBD_dom"/>
</dbReference>
<dbReference type="PANTHER" id="PTHR24173">
    <property type="entry name" value="ANKYRIN REPEAT CONTAINING"/>
    <property type="match status" value="1"/>
</dbReference>
<feature type="domain" description="WW" evidence="11">
    <location>
        <begin position="1380"/>
        <end position="1408"/>
    </location>
</feature>
<dbReference type="PROSITE" id="PS50145">
    <property type="entry name" value="ZF_TRAF"/>
    <property type="match status" value="1"/>
</dbReference>
<accession>A0A9W7ER83</accession>
<keyword evidence="6 7" id="KW-0040">ANK repeat</keyword>
<dbReference type="Proteomes" id="UP001162640">
    <property type="component" value="Unassembled WGS sequence"/>
</dbReference>
<keyword evidence="9" id="KW-0694">RNA-binding</keyword>
<evidence type="ECO:0000256" key="8">
    <source>
        <dbReference type="PROSITE-ProRule" id="PRU00207"/>
    </source>
</evidence>
<dbReference type="PROSITE" id="PS50297">
    <property type="entry name" value="ANK_REP_REGION"/>
    <property type="match status" value="1"/>
</dbReference>
<feature type="region of interest" description="Disordered" evidence="10">
    <location>
        <begin position="816"/>
        <end position="839"/>
    </location>
</feature>
<evidence type="ECO:0000256" key="7">
    <source>
        <dbReference type="PROSITE-ProRule" id="PRU00023"/>
    </source>
</evidence>
<evidence type="ECO:0000256" key="6">
    <source>
        <dbReference type="ARBA" id="ARBA00023043"/>
    </source>
</evidence>
<dbReference type="Pfam" id="PF13499">
    <property type="entry name" value="EF-hand_7"/>
    <property type="match status" value="1"/>
</dbReference>
<dbReference type="PROSITE" id="PS01159">
    <property type="entry name" value="WW_DOMAIN_1"/>
    <property type="match status" value="2"/>
</dbReference>
<feature type="zinc finger region" description="TRAF-type" evidence="8">
    <location>
        <begin position="1757"/>
        <end position="1810"/>
    </location>
</feature>
<feature type="compositionally biased region" description="Gly residues" evidence="10">
    <location>
        <begin position="2004"/>
        <end position="2018"/>
    </location>
</feature>
<name>A0A9W7ER83_9STRA</name>
<dbReference type="InterPro" id="IPR002110">
    <property type="entry name" value="Ankyrin_rpt"/>
</dbReference>
<dbReference type="Pfam" id="PF12796">
    <property type="entry name" value="Ank_2"/>
    <property type="match status" value="1"/>
</dbReference>
<evidence type="ECO:0000313" key="16">
    <source>
        <dbReference type="Proteomes" id="UP001162640"/>
    </source>
</evidence>
<keyword evidence="5" id="KW-0106">Calcium</keyword>
<dbReference type="InterPro" id="IPR013083">
    <property type="entry name" value="Znf_RING/FYVE/PHD"/>
</dbReference>
<dbReference type="Gene3D" id="1.25.40.20">
    <property type="entry name" value="Ankyrin repeat-containing domain"/>
    <property type="match status" value="2"/>
</dbReference>
<dbReference type="InterPro" id="IPR011992">
    <property type="entry name" value="EF-hand-dom_pair"/>
</dbReference>
<keyword evidence="2" id="KW-0677">Repeat</keyword>
<dbReference type="SUPFAM" id="SSF48403">
    <property type="entry name" value="Ankyrin repeat"/>
    <property type="match status" value="1"/>
</dbReference>
<dbReference type="Gene3D" id="1.10.238.10">
    <property type="entry name" value="EF-hand"/>
    <property type="match status" value="1"/>
</dbReference>
<evidence type="ECO:0000259" key="12">
    <source>
        <dbReference type="PROSITE" id="PS50137"/>
    </source>
</evidence>
<dbReference type="PROSITE" id="PS00018">
    <property type="entry name" value="EF_HAND_1"/>
    <property type="match status" value="2"/>
</dbReference>
<feature type="compositionally biased region" description="Basic and acidic residues" evidence="10">
    <location>
        <begin position="1568"/>
        <end position="1586"/>
    </location>
</feature>
<reference evidence="16" key="1">
    <citation type="journal article" date="2023" name="Commun. Biol.">
        <title>Genome analysis of Parmales, the sister group of diatoms, reveals the evolutionary specialization of diatoms from phago-mixotrophs to photoautotrophs.</title>
        <authorList>
            <person name="Ban H."/>
            <person name="Sato S."/>
            <person name="Yoshikawa S."/>
            <person name="Yamada K."/>
            <person name="Nakamura Y."/>
            <person name="Ichinomiya M."/>
            <person name="Sato N."/>
            <person name="Blanc-Mathieu R."/>
            <person name="Endo H."/>
            <person name="Kuwata A."/>
            <person name="Ogata H."/>
        </authorList>
    </citation>
    <scope>NUCLEOTIDE SEQUENCE [LARGE SCALE GENOMIC DNA]</scope>
</reference>
<keyword evidence="4 8" id="KW-0862">Zinc</keyword>
<feature type="repeat" description="ANK" evidence="7">
    <location>
        <begin position="459"/>
        <end position="491"/>
    </location>
</feature>
<evidence type="ECO:0000256" key="10">
    <source>
        <dbReference type="SAM" id="MobiDB-lite"/>
    </source>
</evidence>
<dbReference type="Gene3D" id="3.30.160.20">
    <property type="match status" value="1"/>
</dbReference>
<dbReference type="SMART" id="SM00054">
    <property type="entry name" value="EFh"/>
    <property type="match status" value="2"/>
</dbReference>
<evidence type="ECO:0000256" key="3">
    <source>
        <dbReference type="ARBA" id="ARBA00022771"/>
    </source>
</evidence>
<dbReference type="PROSITE" id="PS50137">
    <property type="entry name" value="DS_RBD"/>
    <property type="match status" value="1"/>
</dbReference>
<evidence type="ECO:0000259" key="13">
    <source>
        <dbReference type="PROSITE" id="PS50145"/>
    </source>
</evidence>
<dbReference type="InterPro" id="IPR018247">
    <property type="entry name" value="EF_Hand_1_Ca_BS"/>
</dbReference>
<organism evidence="15 16">
    <name type="scientific">Triparma laevis f. inornata</name>
    <dbReference type="NCBI Taxonomy" id="1714386"/>
    <lineage>
        <taxon>Eukaryota</taxon>
        <taxon>Sar</taxon>
        <taxon>Stramenopiles</taxon>
        <taxon>Ochrophyta</taxon>
        <taxon>Bolidophyceae</taxon>
        <taxon>Parmales</taxon>
        <taxon>Triparmaceae</taxon>
        <taxon>Triparma</taxon>
    </lineage>
</organism>
<dbReference type="SUPFAM" id="SSF47473">
    <property type="entry name" value="EF-hand"/>
    <property type="match status" value="1"/>
</dbReference>
<keyword evidence="3 8" id="KW-0863">Zinc-finger</keyword>
<dbReference type="SMART" id="SM00248">
    <property type="entry name" value="ANK"/>
    <property type="match status" value="4"/>
</dbReference>
<dbReference type="Gene3D" id="3.30.40.10">
    <property type="entry name" value="Zinc/RING finger domain, C3HC4 (zinc finger)"/>
    <property type="match status" value="1"/>
</dbReference>
<dbReference type="GO" id="GO:0008270">
    <property type="term" value="F:zinc ion binding"/>
    <property type="evidence" value="ECO:0007669"/>
    <property type="project" value="UniProtKB-KW"/>
</dbReference>
<gene>
    <name evidence="15" type="ORF">TL16_g10981</name>
</gene>
<evidence type="ECO:0000256" key="5">
    <source>
        <dbReference type="ARBA" id="ARBA00022837"/>
    </source>
</evidence>
<feature type="region of interest" description="Disordered" evidence="10">
    <location>
        <begin position="1003"/>
        <end position="1024"/>
    </location>
</feature>
<dbReference type="PROSITE" id="PS50222">
    <property type="entry name" value="EF_HAND_2"/>
    <property type="match status" value="2"/>
</dbReference>
<evidence type="ECO:0000256" key="9">
    <source>
        <dbReference type="PROSITE-ProRule" id="PRU00266"/>
    </source>
</evidence>
<dbReference type="PANTHER" id="PTHR24173:SF74">
    <property type="entry name" value="ANKYRIN REPEAT DOMAIN-CONTAINING PROTEIN 16"/>
    <property type="match status" value="1"/>
</dbReference>
<dbReference type="InterPro" id="IPR036770">
    <property type="entry name" value="Ankyrin_rpt-contain_sf"/>
</dbReference>
<feature type="region of interest" description="Disordered" evidence="10">
    <location>
        <begin position="1"/>
        <end position="35"/>
    </location>
</feature>
<dbReference type="CDD" id="cd00051">
    <property type="entry name" value="EFh"/>
    <property type="match status" value="1"/>
</dbReference>
<evidence type="ECO:0008006" key="17">
    <source>
        <dbReference type="Google" id="ProtNLM"/>
    </source>
</evidence>
<dbReference type="PROSITE" id="PS50020">
    <property type="entry name" value="WW_DOMAIN_2"/>
    <property type="match status" value="2"/>
</dbReference>
<evidence type="ECO:0000256" key="4">
    <source>
        <dbReference type="ARBA" id="ARBA00022833"/>
    </source>
</evidence>
<dbReference type="InterPro" id="IPR002048">
    <property type="entry name" value="EF_hand_dom"/>
</dbReference>
<comment type="caution">
    <text evidence="15">The sequence shown here is derived from an EMBL/GenBank/DDBJ whole genome shotgun (WGS) entry which is preliminary data.</text>
</comment>
<dbReference type="InterPro" id="IPR001202">
    <property type="entry name" value="WW_dom"/>
</dbReference>
<feature type="compositionally biased region" description="Basic residues" evidence="10">
    <location>
        <begin position="1541"/>
        <end position="1551"/>
    </location>
</feature>
<dbReference type="EMBL" id="BLQM01000401">
    <property type="protein sequence ID" value="GMH87842.1"/>
    <property type="molecule type" value="Genomic_DNA"/>
</dbReference>
<feature type="domain" description="WW" evidence="11">
    <location>
        <begin position="1217"/>
        <end position="1244"/>
    </location>
</feature>
<dbReference type="SMART" id="SM00456">
    <property type="entry name" value="WW"/>
    <property type="match status" value="3"/>
</dbReference>
<proteinExistence type="predicted"/>
<dbReference type="InterPro" id="IPR001293">
    <property type="entry name" value="Znf_TRAF"/>
</dbReference>
<evidence type="ECO:0000259" key="14">
    <source>
        <dbReference type="PROSITE" id="PS50222"/>
    </source>
</evidence>
<feature type="region of interest" description="Disordered" evidence="10">
    <location>
        <begin position="2004"/>
        <end position="2024"/>
    </location>
</feature>
<dbReference type="GO" id="GO:0005509">
    <property type="term" value="F:calcium ion binding"/>
    <property type="evidence" value="ECO:0007669"/>
    <property type="project" value="InterPro"/>
</dbReference>
<dbReference type="GO" id="GO:0003723">
    <property type="term" value="F:RNA binding"/>
    <property type="evidence" value="ECO:0007669"/>
    <property type="project" value="UniProtKB-UniRule"/>
</dbReference>
<dbReference type="PROSITE" id="PS50088">
    <property type="entry name" value="ANK_REPEAT"/>
    <property type="match status" value="1"/>
</dbReference>
<evidence type="ECO:0000256" key="2">
    <source>
        <dbReference type="ARBA" id="ARBA00022737"/>
    </source>
</evidence>
<protein>
    <recommendedName>
        <fullName evidence="17">Calmodulin</fullName>
    </recommendedName>
</protein>
<feature type="region of interest" description="Disordered" evidence="10">
    <location>
        <begin position="1540"/>
        <end position="1586"/>
    </location>
</feature>
<feature type="domain" description="EF-hand" evidence="14">
    <location>
        <begin position="92"/>
        <end position="127"/>
    </location>
</feature>
<evidence type="ECO:0000259" key="11">
    <source>
        <dbReference type="PROSITE" id="PS50020"/>
    </source>
</evidence>
<feature type="domain" description="EF-hand" evidence="14">
    <location>
        <begin position="56"/>
        <end position="91"/>
    </location>
</feature>
<keyword evidence="1 8" id="KW-0479">Metal-binding</keyword>